<feature type="compositionally biased region" description="Basic and acidic residues" evidence="1">
    <location>
        <begin position="42"/>
        <end position="55"/>
    </location>
</feature>
<keyword evidence="2" id="KW-1133">Transmembrane helix</keyword>
<dbReference type="AlphaFoldDB" id="A0A5N6YVQ0"/>
<name>A0A5N6YVQ0_9EURO</name>
<feature type="transmembrane region" description="Helical" evidence="2">
    <location>
        <begin position="12"/>
        <end position="31"/>
    </location>
</feature>
<organism evidence="3 4">
    <name type="scientific">Aspergillus coremiiformis</name>
    <dbReference type="NCBI Taxonomy" id="138285"/>
    <lineage>
        <taxon>Eukaryota</taxon>
        <taxon>Fungi</taxon>
        <taxon>Dikarya</taxon>
        <taxon>Ascomycota</taxon>
        <taxon>Pezizomycotina</taxon>
        <taxon>Eurotiomycetes</taxon>
        <taxon>Eurotiomycetidae</taxon>
        <taxon>Eurotiales</taxon>
        <taxon>Aspergillaceae</taxon>
        <taxon>Aspergillus</taxon>
        <taxon>Aspergillus subgen. Circumdati</taxon>
    </lineage>
</organism>
<evidence type="ECO:0000313" key="4">
    <source>
        <dbReference type="Proteomes" id="UP000327118"/>
    </source>
</evidence>
<reference evidence="4" key="1">
    <citation type="submission" date="2019-04" db="EMBL/GenBank/DDBJ databases">
        <title>Friends and foes A comparative genomics studyof 23 Aspergillus species from section Flavi.</title>
        <authorList>
            <consortium name="DOE Joint Genome Institute"/>
            <person name="Kjaerbolling I."/>
            <person name="Vesth T."/>
            <person name="Frisvad J.C."/>
            <person name="Nybo J.L."/>
            <person name="Theobald S."/>
            <person name="Kildgaard S."/>
            <person name="Isbrandt T."/>
            <person name="Kuo A."/>
            <person name="Sato A."/>
            <person name="Lyhne E.K."/>
            <person name="Kogle M.E."/>
            <person name="Wiebenga A."/>
            <person name="Kun R.S."/>
            <person name="Lubbers R.J."/>
            <person name="Makela M.R."/>
            <person name="Barry K."/>
            <person name="Chovatia M."/>
            <person name="Clum A."/>
            <person name="Daum C."/>
            <person name="Haridas S."/>
            <person name="He G."/>
            <person name="LaButti K."/>
            <person name="Lipzen A."/>
            <person name="Mondo S."/>
            <person name="Riley R."/>
            <person name="Salamov A."/>
            <person name="Simmons B.A."/>
            <person name="Magnuson J.K."/>
            <person name="Henrissat B."/>
            <person name="Mortensen U.H."/>
            <person name="Larsen T.O."/>
            <person name="Devries R.P."/>
            <person name="Grigoriev I.V."/>
            <person name="Machida M."/>
            <person name="Baker S.E."/>
            <person name="Andersen M.R."/>
        </authorList>
    </citation>
    <scope>NUCLEOTIDE SEQUENCE [LARGE SCALE GENOMIC DNA]</scope>
    <source>
        <strain evidence="4">CBS 553.77</strain>
    </source>
</reference>
<protein>
    <submittedName>
        <fullName evidence="3">Uncharacterized protein</fullName>
    </submittedName>
</protein>
<keyword evidence="4" id="KW-1185">Reference proteome</keyword>
<evidence type="ECO:0000256" key="1">
    <source>
        <dbReference type="SAM" id="MobiDB-lite"/>
    </source>
</evidence>
<gene>
    <name evidence="3" type="ORF">BDV28DRAFT_142163</name>
</gene>
<proteinExistence type="predicted"/>
<keyword evidence="2" id="KW-0472">Membrane</keyword>
<feature type="region of interest" description="Disordered" evidence="1">
    <location>
        <begin position="34"/>
        <end position="55"/>
    </location>
</feature>
<dbReference type="EMBL" id="ML739361">
    <property type="protein sequence ID" value="KAE8348993.1"/>
    <property type="molecule type" value="Genomic_DNA"/>
</dbReference>
<dbReference type="OrthoDB" id="10451798at2759"/>
<evidence type="ECO:0000256" key="2">
    <source>
        <dbReference type="SAM" id="Phobius"/>
    </source>
</evidence>
<sequence length="55" mass="6515">MKIYHDEDQVYRLLVSAALTTFTHLLFPYMLSSRSTKLGPSRSERYKPRHNENTD</sequence>
<keyword evidence="2" id="KW-0812">Transmembrane</keyword>
<evidence type="ECO:0000313" key="3">
    <source>
        <dbReference type="EMBL" id="KAE8348993.1"/>
    </source>
</evidence>
<dbReference type="Proteomes" id="UP000327118">
    <property type="component" value="Unassembled WGS sequence"/>
</dbReference>
<accession>A0A5N6YVQ0</accession>